<comment type="caution">
    <text evidence="2">The sequence shown here is derived from an EMBL/GenBank/DDBJ whole genome shotgun (WGS) entry which is preliminary data.</text>
</comment>
<evidence type="ECO:0000313" key="2">
    <source>
        <dbReference type="EMBL" id="MCQ8895813.1"/>
    </source>
</evidence>
<accession>A0ABT1WE64</accession>
<sequence>MNENRRALLKASSGFTVLGLAVAAGLIKPSDVLASTAGYNDKAFTAKTLDDLWKAMGTKAPKESNAVTVIAPDIAENGAVVPVGVSSTLPNTTEVALLVANNPSVLSASFVLPAGTDAKVNTRVKMGRSSDVYALVKADGQYYFAKKEVKVTLGGCGG</sequence>
<protein>
    <submittedName>
        <fullName evidence="2">Thiosulfate oxidation carrier protein SoxY</fullName>
    </submittedName>
</protein>
<dbReference type="EMBL" id="JANIGO010000002">
    <property type="protein sequence ID" value="MCQ8895813.1"/>
    <property type="molecule type" value="Genomic_DNA"/>
</dbReference>
<dbReference type="PIRSF" id="PIRSF010312">
    <property type="entry name" value="Sulphur_oxidation_SoxY"/>
    <property type="match status" value="1"/>
</dbReference>
<dbReference type="InterPro" id="IPR016568">
    <property type="entry name" value="Sulphur_oxidation_SoxY"/>
</dbReference>
<dbReference type="Gene3D" id="2.60.40.2470">
    <property type="entry name" value="SoxY domain"/>
    <property type="match status" value="1"/>
</dbReference>
<organism evidence="2 3">
    <name type="scientific">Limnobacter humi</name>
    <dbReference type="NCBI Taxonomy" id="1778671"/>
    <lineage>
        <taxon>Bacteria</taxon>
        <taxon>Pseudomonadati</taxon>
        <taxon>Pseudomonadota</taxon>
        <taxon>Betaproteobacteria</taxon>
        <taxon>Burkholderiales</taxon>
        <taxon>Burkholderiaceae</taxon>
        <taxon>Limnobacter</taxon>
    </lineage>
</organism>
<evidence type="ECO:0000313" key="3">
    <source>
        <dbReference type="Proteomes" id="UP001204142"/>
    </source>
</evidence>
<dbReference type="InterPro" id="IPR032711">
    <property type="entry name" value="SoxY"/>
</dbReference>
<dbReference type="InterPro" id="IPR038162">
    <property type="entry name" value="SoxY_sf"/>
</dbReference>
<name>A0ABT1WE64_9BURK</name>
<keyword evidence="3" id="KW-1185">Reference proteome</keyword>
<evidence type="ECO:0000259" key="1">
    <source>
        <dbReference type="Pfam" id="PF13501"/>
    </source>
</evidence>
<feature type="domain" description="Ig-like SoxY" evidence="1">
    <location>
        <begin position="55"/>
        <end position="156"/>
    </location>
</feature>
<dbReference type="RefSeq" id="WP_256763579.1">
    <property type="nucleotide sequence ID" value="NZ_JANIGO010000002.1"/>
</dbReference>
<gene>
    <name evidence="2" type="primary">soxY</name>
    <name evidence="2" type="ORF">NQT62_05090</name>
</gene>
<dbReference type="Pfam" id="PF13501">
    <property type="entry name" value="SoxY"/>
    <property type="match status" value="1"/>
</dbReference>
<dbReference type="PROSITE" id="PS51318">
    <property type="entry name" value="TAT"/>
    <property type="match status" value="1"/>
</dbReference>
<dbReference type="Proteomes" id="UP001204142">
    <property type="component" value="Unassembled WGS sequence"/>
</dbReference>
<dbReference type="NCBIfam" id="TIGR04488">
    <property type="entry name" value="SoxY_true_GGCGG"/>
    <property type="match status" value="1"/>
</dbReference>
<reference evidence="2 3" key="1">
    <citation type="submission" date="2022-07" db="EMBL/GenBank/DDBJ databases">
        <authorList>
            <person name="Xamxidin M."/>
            <person name="Wu M."/>
        </authorList>
    </citation>
    <scope>NUCLEOTIDE SEQUENCE [LARGE SCALE GENOMIC DNA]</scope>
    <source>
        <strain evidence="2 3">NBRC 111650</strain>
    </source>
</reference>
<dbReference type="InterPro" id="IPR006311">
    <property type="entry name" value="TAT_signal"/>
</dbReference>
<proteinExistence type="predicted"/>